<proteinExistence type="predicted"/>
<evidence type="ECO:0000313" key="4">
    <source>
        <dbReference type="Proteomes" id="UP000623250"/>
    </source>
</evidence>
<protein>
    <submittedName>
        <fullName evidence="3">DUF1778 domain-containing protein</fullName>
    </submittedName>
</protein>
<comment type="caution">
    <text evidence="3">The sequence shown here is derived from an EMBL/GenBank/DDBJ whole genome shotgun (WGS) entry which is preliminary data.</text>
</comment>
<evidence type="ECO:0000256" key="2">
    <source>
        <dbReference type="SAM" id="MobiDB-lite"/>
    </source>
</evidence>
<name>A0A8I1KIL9_9HYPH</name>
<evidence type="ECO:0000256" key="1">
    <source>
        <dbReference type="ARBA" id="ARBA00022649"/>
    </source>
</evidence>
<sequence>MRQRTLSVGKMSEIETSPSDTERDNEGRIVLRLSAEDQIAFAKSLIAPPAPNERLVQAMRLHAEIVMSIPDCE</sequence>
<keyword evidence="4" id="KW-1185">Reference proteome</keyword>
<evidence type="ECO:0000313" key="3">
    <source>
        <dbReference type="EMBL" id="MBJ7542772.1"/>
    </source>
</evidence>
<keyword evidence="1" id="KW-1277">Toxin-antitoxin system</keyword>
<reference evidence="3 4" key="1">
    <citation type="submission" date="2020-12" db="EMBL/GenBank/DDBJ databases">
        <title>Revised draft genomes of Rhodomicrobium vannielii ATCC 17100 and Rhodomicrobium udaipurense JA643.</title>
        <authorList>
            <person name="Conners E.M."/>
            <person name="Davenport E.J."/>
            <person name="Bose A."/>
        </authorList>
    </citation>
    <scope>NUCLEOTIDE SEQUENCE [LARGE SCALE GENOMIC DNA]</scope>
    <source>
        <strain evidence="3 4">JA643</strain>
    </source>
</reference>
<dbReference type="EMBL" id="JAEMUK010000008">
    <property type="protein sequence ID" value="MBJ7542772.1"/>
    <property type="molecule type" value="Genomic_DNA"/>
</dbReference>
<dbReference type="Gene3D" id="1.20.5.780">
    <property type="entry name" value="Single helix bin"/>
    <property type="match status" value="1"/>
</dbReference>
<dbReference type="RefSeq" id="WP_037238402.1">
    <property type="nucleotide sequence ID" value="NZ_JAEMUK010000008.1"/>
</dbReference>
<dbReference type="InterPro" id="IPR014795">
    <property type="entry name" value="TacA_1-like"/>
</dbReference>
<gene>
    <name evidence="3" type="ORF">JDN41_04290</name>
</gene>
<feature type="region of interest" description="Disordered" evidence="2">
    <location>
        <begin position="1"/>
        <end position="26"/>
    </location>
</feature>
<dbReference type="Pfam" id="PF08681">
    <property type="entry name" value="TacA1"/>
    <property type="match status" value="1"/>
</dbReference>
<dbReference type="Proteomes" id="UP000623250">
    <property type="component" value="Unassembled WGS sequence"/>
</dbReference>
<dbReference type="AlphaFoldDB" id="A0A8I1KIL9"/>
<accession>A0A8I1KIL9</accession>
<organism evidence="3 4">
    <name type="scientific">Rhodomicrobium udaipurense</name>
    <dbReference type="NCBI Taxonomy" id="1202716"/>
    <lineage>
        <taxon>Bacteria</taxon>
        <taxon>Pseudomonadati</taxon>
        <taxon>Pseudomonadota</taxon>
        <taxon>Alphaproteobacteria</taxon>
        <taxon>Hyphomicrobiales</taxon>
        <taxon>Hyphomicrobiaceae</taxon>
        <taxon>Rhodomicrobium</taxon>
    </lineage>
</organism>